<name>A0AA35SP00_GEOBA</name>
<dbReference type="EMBL" id="CASHTH010002590">
    <property type="protein sequence ID" value="CAI8032251.1"/>
    <property type="molecule type" value="Genomic_DNA"/>
</dbReference>
<dbReference type="AlphaFoldDB" id="A0AA35SP00"/>
<evidence type="ECO:0000313" key="1">
    <source>
        <dbReference type="EMBL" id="CAI8032251.1"/>
    </source>
</evidence>
<dbReference type="SUPFAM" id="SSF48726">
    <property type="entry name" value="Immunoglobulin"/>
    <property type="match status" value="1"/>
</dbReference>
<reference evidence="1" key="1">
    <citation type="submission" date="2023-03" db="EMBL/GenBank/DDBJ databases">
        <authorList>
            <person name="Steffen K."/>
            <person name="Cardenas P."/>
        </authorList>
    </citation>
    <scope>NUCLEOTIDE SEQUENCE</scope>
</reference>
<organism evidence="1 2">
    <name type="scientific">Geodia barretti</name>
    <name type="common">Barrett's horny sponge</name>
    <dbReference type="NCBI Taxonomy" id="519541"/>
    <lineage>
        <taxon>Eukaryota</taxon>
        <taxon>Metazoa</taxon>
        <taxon>Porifera</taxon>
        <taxon>Demospongiae</taxon>
        <taxon>Heteroscleromorpha</taxon>
        <taxon>Tetractinellida</taxon>
        <taxon>Astrophorina</taxon>
        <taxon>Geodiidae</taxon>
        <taxon>Geodia</taxon>
    </lineage>
</organism>
<evidence type="ECO:0000313" key="2">
    <source>
        <dbReference type="Proteomes" id="UP001174909"/>
    </source>
</evidence>
<comment type="caution">
    <text evidence="1">The sequence shown here is derived from an EMBL/GenBank/DDBJ whole genome shotgun (WGS) entry which is preliminary data.</text>
</comment>
<sequence length="97" mass="10947">MITQQLYVIVVSTDASSSATTSCLVNYESSLILHCPNTATNSSSHGEWWKQNPTTGRPQGVCYDRNCTLYKPLHNEDTAVYFCQMSDRKYYVNVTVL</sequence>
<dbReference type="Proteomes" id="UP001174909">
    <property type="component" value="Unassembled WGS sequence"/>
</dbReference>
<keyword evidence="2" id="KW-1185">Reference proteome</keyword>
<protein>
    <recommendedName>
        <fullName evidence="3">Ig-like domain-containing protein</fullName>
    </recommendedName>
</protein>
<evidence type="ECO:0008006" key="3">
    <source>
        <dbReference type="Google" id="ProtNLM"/>
    </source>
</evidence>
<dbReference type="InterPro" id="IPR036179">
    <property type="entry name" value="Ig-like_dom_sf"/>
</dbReference>
<proteinExistence type="predicted"/>
<accession>A0AA35SP00</accession>
<feature type="non-terminal residue" evidence="1">
    <location>
        <position position="97"/>
    </location>
</feature>
<gene>
    <name evidence="1" type="ORF">GBAR_LOCUS18247</name>
</gene>